<evidence type="ECO:0000256" key="1">
    <source>
        <dbReference type="SAM" id="MobiDB-lite"/>
    </source>
</evidence>
<dbReference type="AlphaFoldDB" id="A0AAV0XDE3"/>
<proteinExistence type="predicted"/>
<reference evidence="2 3" key="1">
    <citation type="submission" date="2023-01" db="EMBL/GenBank/DDBJ databases">
        <authorList>
            <person name="Whitehead M."/>
        </authorList>
    </citation>
    <scope>NUCLEOTIDE SEQUENCE [LARGE SCALE GENOMIC DNA]</scope>
</reference>
<keyword evidence="3" id="KW-1185">Reference proteome</keyword>
<dbReference type="EMBL" id="CARXXK010000004">
    <property type="protein sequence ID" value="CAI6365968.1"/>
    <property type="molecule type" value="Genomic_DNA"/>
</dbReference>
<organism evidence="2 3">
    <name type="scientific">Macrosiphum euphorbiae</name>
    <name type="common">potato aphid</name>
    <dbReference type="NCBI Taxonomy" id="13131"/>
    <lineage>
        <taxon>Eukaryota</taxon>
        <taxon>Metazoa</taxon>
        <taxon>Ecdysozoa</taxon>
        <taxon>Arthropoda</taxon>
        <taxon>Hexapoda</taxon>
        <taxon>Insecta</taxon>
        <taxon>Pterygota</taxon>
        <taxon>Neoptera</taxon>
        <taxon>Paraneoptera</taxon>
        <taxon>Hemiptera</taxon>
        <taxon>Sternorrhyncha</taxon>
        <taxon>Aphidomorpha</taxon>
        <taxon>Aphidoidea</taxon>
        <taxon>Aphididae</taxon>
        <taxon>Macrosiphini</taxon>
        <taxon>Macrosiphum</taxon>
    </lineage>
</organism>
<evidence type="ECO:0000313" key="2">
    <source>
        <dbReference type="EMBL" id="CAI6365968.1"/>
    </source>
</evidence>
<name>A0AAV0XDE3_9HEMI</name>
<protein>
    <submittedName>
        <fullName evidence="2">Uncharacterized protein</fullName>
    </submittedName>
</protein>
<dbReference type="Proteomes" id="UP001160148">
    <property type="component" value="Unassembled WGS sequence"/>
</dbReference>
<sequence>MYTRTASRVPPVPDHRRTPNSQTNPTGALAVVWSLLCTSIDKGATFVDRLAWRSRELFSRNRSLPDQVTDIVVSKSFLVILI</sequence>
<accession>A0AAV0XDE3</accession>
<feature type="region of interest" description="Disordered" evidence="1">
    <location>
        <begin position="1"/>
        <end position="25"/>
    </location>
</feature>
<gene>
    <name evidence="2" type="ORF">MEUPH1_LOCUS20608</name>
</gene>
<comment type="caution">
    <text evidence="2">The sequence shown here is derived from an EMBL/GenBank/DDBJ whole genome shotgun (WGS) entry which is preliminary data.</text>
</comment>
<evidence type="ECO:0000313" key="3">
    <source>
        <dbReference type="Proteomes" id="UP001160148"/>
    </source>
</evidence>